<dbReference type="GO" id="GO:0006508">
    <property type="term" value="P:proteolysis"/>
    <property type="evidence" value="ECO:0007669"/>
    <property type="project" value="UniProtKB-KW"/>
</dbReference>
<dbReference type="InterPro" id="IPR021109">
    <property type="entry name" value="Peptidase_aspartic_dom_sf"/>
</dbReference>
<keyword evidence="2" id="KW-0645">Protease</keyword>
<dbReference type="Pfam" id="PF14541">
    <property type="entry name" value="TAXi_C"/>
    <property type="match status" value="1"/>
</dbReference>
<dbReference type="PROSITE" id="PS00141">
    <property type="entry name" value="ASP_PROTEASE"/>
    <property type="match status" value="1"/>
</dbReference>
<dbReference type="SUPFAM" id="SSF50630">
    <property type="entry name" value="Acid proteases"/>
    <property type="match status" value="1"/>
</dbReference>
<dbReference type="Proteomes" id="UP000001514">
    <property type="component" value="Unassembled WGS sequence"/>
</dbReference>
<dbReference type="FunFam" id="2.40.70.10:FF:000031">
    <property type="entry name" value="Aspartyl protease AED1"/>
    <property type="match status" value="1"/>
</dbReference>
<dbReference type="OMA" id="PARCDAN"/>
<dbReference type="PANTHER" id="PTHR47967:SF60">
    <property type="entry name" value="PROTEIN ASPARTIC PROTEASE IN GUARD CELL 1-LIKE"/>
    <property type="match status" value="1"/>
</dbReference>
<accession>D8R4E9</accession>
<dbReference type="HOGENOM" id="CLU_005738_8_0_1"/>
<evidence type="ECO:0000259" key="5">
    <source>
        <dbReference type="PROSITE" id="PS51767"/>
    </source>
</evidence>
<dbReference type="EMBL" id="GL377571">
    <property type="protein sequence ID" value="EFJ33453.1"/>
    <property type="molecule type" value="Genomic_DNA"/>
</dbReference>
<dbReference type="PANTHER" id="PTHR47967">
    <property type="entry name" value="OS07G0603500 PROTEIN-RELATED"/>
    <property type="match status" value="1"/>
</dbReference>
<name>D8R4E9_SELML</name>
<dbReference type="FunCoup" id="D8R4E9">
    <property type="interactions" value="205"/>
</dbReference>
<evidence type="ECO:0000313" key="6">
    <source>
        <dbReference type="EMBL" id="EFJ33453.1"/>
    </source>
</evidence>
<evidence type="ECO:0000313" key="7">
    <source>
        <dbReference type="Proteomes" id="UP000001514"/>
    </source>
</evidence>
<keyword evidence="4" id="KW-0378">Hydrolase</keyword>
<dbReference type="Gramene" id="EFJ33453">
    <property type="protein sequence ID" value="EFJ33453"/>
    <property type="gene ID" value="SELMODRAFT_64135"/>
</dbReference>
<dbReference type="InterPro" id="IPR051708">
    <property type="entry name" value="Plant_Aspart_Prot_A1"/>
</dbReference>
<dbReference type="InterPro" id="IPR001969">
    <property type="entry name" value="Aspartic_peptidase_AS"/>
</dbReference>
<dbReference type="InterPro" id="IPR032799">
    <property type="entry name" value="TAXi_C"/>
</dbReference>
<proteinExistence type="inferred from homology"/>
<dbReference type="InParanoid" id="D8R4E9"/>
<feature type="non-terminal residue" evidence="6">
    <location>
        <position position="357"/>
    </location>
</feature>
<dbReference type="AlphaFoldDB" id="D8R4E9"/>
<feature type="domain" description="Peptidase A1" evidence="5">
    <location>
        <begin position="14"/>
        <end position="353"/>
    </location>
</feature>
<reference evidence="6 7" key="1">
    <citation type="journal article" date="2011" name="Science">
        <title>The Selaginella genome identifies genetic changes associated with the evolution of vascular plants.</title>
        <authorList>
            <person name="Banks J.A."/>
            <person name="Nishiyama T."/>
            <person name="Hasebe M."/>
            <person name="Bowman J.L."/>
            <person name="Gribskov M."/>
            <person name="dePamphilis C."/>
            <person name="Albert V.A."/>
            <person name="Aono N."/>
            <person name="Aoyama T."/>
            <person name="Ambrose B.A."/>
            <person name="Ashton N.W."/>
            <person name="Axtell M.J."/>
            <person name="Barker E."/>
            <person name="Barker M.S."/>
            <person name="Bennetzen J.L."/>
            <person name="Bonawitz N.D."/>
            <person name="Chapple C."/>
            <person name="Cheng C."/>
            <person name="Correa L.G."/>
            <person name="Dacre M."/>
            <person name="DeBarry J."/>
            <person name="Dreyer I."/>
            <person name="Elias M."/>
            <person name="Engstrom E.M."/>
            <person name="Estelle M."/>
            <person name="Feng L."/>
            <person name="Finet C."/>
            <person name="Floyd S.K."/>
            <person name="Frommer W.B."/>
            <person name="Fujita T."/>
            <person name="Gramzow L."/>
            <person name="Gutensohn M."/>
            <person name="Harholt J."/>
            <person name="Hattori M."/>
            <person name="Heyl A."/>
            <person name="Hirai T."/>
            <person name="Hiwatashi Y."/>
            <person name="Ishikawa M."/>
            <person name="Iwata M."/>
            <person name="Karol K.G."/>
            <person name="Koehler B."/>
            <person name="Kolukisaoglu U."/>
            <person name="Kubo M."/>
            <person name="Kurata T."/>
            <person name="Lalonde S."/>
            <person name="Li K."/>
            <person name="Li Y."/>
            <person name="Litt A."/>
            <person name="Lyons E."/>
            <person name="Manning G."/>
            <person name="Maruyama T."/>
            <person name="Michael T.P."/>
            <person name="Mikami K."/>
            <person name="Miyazaki S."/>
            <person name="Morinaga S."/>
            <person name="Murata T."/>
            <person name="Mueller-Roeber B."/>
            <person name="Nelson D.R."/>
            <person name="Obara M."/>
            <person name="Oguri Y."/>
            <person name="Olmstead R.G."/>
            <person name="Onodera N."/>
            <person name="Petersen B.L."/>
            <person name="Pils B."/>
            <person name="Prigge M."/>
            <person name="Rensing S.A."/>
            <person name="Riano-Pachon D.M."/>
            <person name="Roberts A.W."/>
            <person name="Sato Y."/>
            <person name="Scheller H.V."/>
            <person name="Schulz B."/>
            <person name="Schulz C."/>
            <person name="Shakirov E.V."/>
            <person name="Shibagaki N."/>
            <person name="Shinohara N."/>
            <person name="Shippen D.E."/>
            <person name="Soerensen I."/>
            <person name="Sotooka R."/>
            <person name="Sugimoto N."/>
            <person name="Sugita M."/>
            <person name="Sumikawa N."/>
            <person name="Tanurdzic M."/>
            <person name="Theissen G."/>
            <person name="Ulvskov P."/>
            <person name="Wakazuki S."/>
            <person name="Weng J.K."/>
            <person name="Willats W.W."/>
            <person name="Wipf D."/>
            <person name="Wolf P.G."/>
            <person name="Yang L."/>
            <person name="Zimmer A.D."/>
            <person name="Zhu Q."/>
            <person name="Mitros T."/>
            <person name="Hellsten U."/>
            <person name="Loque D."/>
            <person name="Otillar R."/>
            <person name="Salamov A."/>
            <person name="Schmutz J."/>
            <person name="Shapiro H."/>
            <person name="Lindquist E."/>
            <person name="Lucas S."/>
            <person name="Rokhsar D."/>
            <person name="Grigoriev I.V."/>
        </authorList>
    </citation>
    <scope>NUCLEOTIDE SEQUENCE [LARGE SCALE GENOMIC DNA]</scope>
</reference>
<protein>
    <recommendedName>
        <fullName evidence="5">Peptidase A1 domain-containing protein</fullName>
    </recommendedName>
</protein>
<dbReference type="PROSITE" id="PS51767">
    <property type="entry name" value="PEPTIDASE_A1"/>
    <property type="match status" value="1"/>
</dbReference>
<dbReference type="GO" id="GO:0004190">
    <property type="term" value="F:aspartic-type endopeptidase activity"/>
    <property type="evidence" value="ECO:0000318"/>
    <property type="project" value="GO_Central"/>
</dbReference>
<dbReference type="InterPro" id="IPR033121">
    <property type="entry name" value="PEPTIDASE_A1"/>
</dbReference>
<dbReference type="Pfam" id="PF14543">
    <property type="entry name" value="TAXi_N"/>
    <property type="match status" value="1"/>
</dbReference>
<dbReference type="OrthoDB" id="2747330at2759"/>
<dbReference type="KEGG" id="smo:SELMODRAFT_64135"/>
<dbReference type="InterPro" id="IPR032861">
    <property type="entry name" value="TAXi_N"/>
</dbReference>
<feature type="non-terminal residue" evidence="6">
    <location>
        <position position="1"/>
    </location>
</feature>
<dbReference type="Gene3D" id="2.40.70.10">
    <property type="entry name" value="Acid Proteases"/>
    <property type="match status" value="2"/>
</dbReference>
<dbReference type="FunFam" id="2.40.70.10:FF:000010">
    <property type="entry name" value="Aspartyl protease family protein 2"/>
    <property type="match status" value="1"/>
</dbReference>
<gene>
    <name evidence="6" type="ORF">SELMODRAFT_64135</name>
</gene>
<evidence type="ECO:0000256" key="2">
    <source>
        <dbReference type="ARBA" id="ARBA00022670"/>
    </source>
</evidence>
<keyword evidence="7" id="KW-1185">Reference proteome</keyword>
<dbReference type="eggNOG" id="KOG1339">
    <property type="taxonomic scope" value="Eukaryota"/>
</dbReference>
<evidence type="ECO:0000256" key="3">
    <source>
        <dbReference type="ARBA" id="ARBA00022729"/>
    </source>
</evidence>
<evidence type="ECO:0000256" key="1">
    <source>
        <dbReference type="ARBA" id="ARBA00007447"/>
    </source>
</evidence>
<evidence type="ECO:0000256" key="4">
    <source>
        <dbReference type="ARBA" id="ARBA00022801"/>
    </source>
</evidence>
<keyword evidence="3" id="KW-0732">Signal</keyword>
<sequence length="357" mass="37960">SQVTSGLAFGSGEYFVRVGIGSPTKLQYLVMDTGSDVPWIQCSPCKSCYKQNDAVFDPRASSSFRRLSCSTPQCKLLDVKACASTDNRCLYQVSYGDGSFTVGDLASDSFLVSRGRTSPVVFGCGHDNEGLFVGAAGLLGLGAGKLSFPSQLSSRKFSYCLVSRDNGVRASSALLFGDSALPTSASFAYTQLLKNPKLDTFYYAGLSGISIGGTLLSIPSTAFKLSSSTGRGGVIIDSGTSVTRLPTYAYTVMRDAFRSATQKLPRAADFSLFDTCYDFSALTSVTIPTVSFHFEGGASVQLPPSNYLVPVDTSGTFCFAFSKTSLDLSIIGNIQQQTMRVAIDLDSSRVGFAPRQC</sequence>
<comment type="similarity">
    <text evidence="1">Belongs to the peptidase A1 family.</text>
</comment>
<organism evidence="7">
    <name type="scientific">Selaginella moellendorffii</name>
    <name type="common">Spikemoss</name>
    <dbReference type="NCBI Taxonomy" id="88036"/>
    <lineage>
        <taxon>Eukaryota</taxon>
        <taxon>Viridiplantae</taxon>
        <taxon>Streptophyta</taxon>
        <taxon>Embryophyta</taxon>
        <taxon>Tracheophyta</taxon>
        <taxon>Lycopodiopsida</taxon>
        <taxon>Selaginellales</taxon>
        <taxon>Selaginellaceae</taxon>
        <taxon>Selaginella</taxon>
    </lineage>
</organism>